<dbReference type="InterPro" id="IPR026444">
    <property type="entry name" value="Secre_tail"/>
</dbReference>
<dbReference type="EMBL" id="MFYX01000110">
    <property type="protein sequence ID" value="OGK02210.1"/>
    <property type="molecule type" value="Genomic_DNA"/>
</dbReference>
<dbReference type="Proteomes" id="UP000179243">
    <property type="component" value="Unassembled WGS sequence"/>
</dbReference>
<evidence type="ECO:0000313" key="3">
    <source>
        <dbReference type="Proteomes" id="UP000179243"/>
    </source>
</evidence>
<dbReference type="GO" id="GO:0006508">
    <property type="term" value="P:proteolysis"/>
    <property type="evidence" value="ECO:0007669"/>
    <property type="project" value="InterPro"/>
</dbReference>
<dbReference type="AlphaFoldDB" id="A0A1F7F6B9"/>
<accession>A0A1F7F6B9</accession>
<dbReference type="GO" id="GO:0008236">
    <property type="term" value="F:serine-type peptidase activity"/>
    <property type="evidence" value="ECO:0007669"/>
    <property type="project" value="InterPro"/>
</dbReference>
<dbReference type="Pfam" id="PF00326">
    <property type="entry name" value="Peptidase_S9"/>
    <property type="match status" value="1"/>
</dbReference>
<evidence type="ECO:0000313" key="2">
    <source>
        <dbReference type="EMBL" id="OGK02210.1"/>
    </source>
</evidence>
<dbReference type="Gene3D" id="2.60.40.10">
    <property type="entry name" value="Immunoglobulins"/>
    <property type="match status" value="1"/>
</dbReference>
<protein>
    <recommendedName>
        <fullName evidence="1">Peptidase S9 prolyl oligopeptidase catalytic domain-containing protein</fullName>
    </recommendedName>
</protein>
<proteinExistence type="predicted"/>
<gene>
    <name evidence="2" type="ORF">A2519_16145</name>
</gene>
<sequence>MRRLQALFFSLLIVCTIVFPETPANLTAMVRSGQVFLTWSEVTGANQYIIYSSTSPITAGYLTSGNVRIKVLQGSAGNKQLELYTGAGSFFDTYGCIPLPDFSRNVITPLNPSTSGLATEVPAGTGMMVFTTHTSGNYYYAVTAVTGGVEDKTLNNGNNIGPIAETVADPEPVLIWQSDTMCARLYLQYTDVDSFNPTQAGTYAWPYWVGVKKNYNSTTDRGNLHLKLDGYSGVIRGWNYAIYNNNGISVNPHENGNWWFGWSKTFTYDTSKAAYGASDAAVTTGPVYNFVQARIMAFFKWMIYVEPYYASRIDTNWITVEGGSMGGGGTLMMIQNYPDFFASGQAKVPPTNYLETGWTWYTNCRASWGTGDNDNIKVHFTGWRSEWAETRFGGMACHQWLNLENFYIPNTEDVELPYLGICSGGQDGSVNWPQQGRNYYNGLEATRRGWSGQLSGASGHFCEGDGNWMLSDKAIRKNEAFPAFNNTRKSMLLPLPEEPLDSNYTMNRHFIWAVEHYQVGGVFGHTDETNRFDMVIASYRAGYEPMIGDDTADVTLRRLQRFAATPYADYHYKNTTVHDTTVIYQSGTMTADSFGLITIPNLYVRAGSRDTGGCRLIVAPDIPVTESEAAPCGFRNAWIEAVPNPFNPTTSITVIGTRNTIANRQSMHIYDFRGRLIEILLPVANSGHQGWVHFLWNAGKNPSGLYIARIYLDGRTLSKKLLLQK</sequence>
<dbReference type="InterPro" id="IPR001375">
    <property type="entry name" value="Peptidase_S9_cat"/>
</dbReference>
<dbReference type="InterPro" id="IPR029058">
    <property type="entry name" value="AB_hydrolase_fold"/>
</dbReference>
<name>A0A1F7F6B9_UNCRA</name>
<feature type="domain" description="Peptidase S9 prolyl oligopeptidase catalytic" evidence="1">
    <location>
        <begin position="312"/>
        <end position="375"/>
    </location>
</feature>
<comment type="caution">
    <text evidence="2">The sequence shown here is derived from an EMBL/GenBank/DDBJ whole genome shotgun (WGS) entry which is preliminary data.</text>
</comment>
<dbReference type="Gene3D" id="3.40.50.1820">
    <property type="entry name" value="alpha/beta hydrolase"/>
    <property type="match status" value="1"/>
</dbReference>
<dbReference type="InterPro" id="IPR013783">
    <property type="entry name" value="Ig-like_fold"/>
</dbReference>
<organism evidence="2 3">
    <name type="scientific">Candidatus Raymondbacteria bacterium RIFOXYD12_FULL_49_13</name>
    <dbReference type="NCBI Taxonomy" id="1817890"/>
    <lineage>
        <taxon>Bacteria</taxon>
        <taxon>Raymondiibacteriota</taxon>
    </lineage>
</organism>
<dbReference type="SUPFAM" id="SSF53474">
    <property type="entry name" value="alpha/beta-Hydrolases"/>
    <property type="match status" value="1"/>
</dbReference>
<reference evidence="2 3" key="1">
    <citation type="journal article" date="2016" name="Nat. Commun.">
        <title>Thousands of microbial genomes shed light on interconnected biogeochemical processes in an aquifer system.</title>
        <authorList>
            <person name="Anantharaman K."/>
            <person name="Brown C.T."/>
            <person name="Hug L.A."/>
            <person name="Sharon I."/>
            <person name="Castelle C.J."/>
            <person name="Probst A.J."/>
            <person name="Thomas B.C."/>
            <person name="Singh A."/>
            <person name="Wilkins M.J."/>
            <person name="Karaoz U."/>
            <person name="Brodie E.L."/>
            <person name="Williams K.H."/>
            <person name="Hubbard S.S."/>
            <person name="Banfield J.F."/>
        </authorList>
    </citation>
    <scope>NUCLEOTIDE SEQUENCE [LARGE SCALE GENOMIC DNA]</scope>
</reference>
<evidence type="ECO:0000259" key="1">
    <source>
        <dbReference type="Pfam" id="PF00326"/>
    </source>
</evidence>
<dbReference type="NCBIfam" id="TIGR04183">
    <property type="entry name" value="Por_Secre_tail"/>
    <property type="match status" value="1"/>
</dbReference>